<keyword evidence="1" id="KW-0472">Membrane</keyword>
<evidence type="ECO:0000313" key="3">
    <source>
        <dbReference type="EMBL" id="HIT58248.1"/>
    </source>
</evidence>
<feature type="domain" description="Nucleoside transporter/FeoB GTPase Gate" evidence="2">
    <location>
        <begin position="42"/>
        <end position="152"/>
    </location>
</feature>
<dbReference type="Pfam" id="PF07670">
    <property type="entry name" value="Gate"/>
    <property type="match status" value="1"/>
</dbReference>
<keyword evidence="1" id="KW-1133">Transmembrane helix</keyword>
<accession>A0A9D1GT41</accession>
<dbReference type="EMBL" id="DVLL01000004">
    <property type="protein sequence ID" value="HIT58248.1"/>
    <property type="molecule type" value="Genomic_DNA"/>
</dbReference>
<sequence length="202" mass="21325">MINYILSSLIILSCGYAFFSGGIDSLTNAVITSGSSAVSLMLTILGSMATWGGIMRLAQASGLTDKITLLIKPFLKIVFRGLDSSSNAFKAIAMNIAANIFGLGNAATPLGIEAMRALEKEENCGKVASRNMLLLTVFNTSSIEIIPTTVAALRLAHGSNSPLDILPCVLLVSVASLTVSILCVYIFDTKNSARQKTRSDQS</sequence>
<dbReference type="AlphaFoldDB" id="A0A9D1GT41"/>
<reference evidence="3" key="2">
    <citation type="journal article" date="2021" name="PeerJ">
        <title>Extensive microbial diversity within the chicken gut microbiome revealed by metagenomics and culture.</title>
        <authorList>
            <person name="Gilroy R."/>
            <person name="Ravi A."/>
            <person name="Getino M."/>
            <person name="Pursley I."/>
            <person name="Horton D.L."/>
            <person name="Alikhan N.F."/>
            <person name="Baker D."/>
            <person name="Gharbi K."/>
            <person name="Hall N."/>
            <person name="Watson M."/>
            <person name="Adriaenssens E.M."/>
            <person name="Foster-Nyarko E."/>
            <person name="Jarju S."/>
            <person name="Secka A."/>
            <person name="Antonio M."/>
            <person name="Oren A."/>
            <person name="Chaudhuri R.R."/>
            <person name="La Ragione R."/>
            <person name="Hildebrand F."/>
            <person name="Pallen M.J."/>
        </authorList>
    </citation>
    <scope>NUCLEOTIDE SEQUENCE</scope>
    <source>
        <strain evidence="3">CHK33-4379</strain>
    </source>
</reference>
<comment type="caution">
    <text evidence="3">The sequence shown here is derived from an EMBL/GenBank/DDBJ whole genome shotgun (WGS) entry which is preliminary data.</text>
</comment>
<gene>
    <name evidence="3" type="ORF">IAC39_00765</name>
</gene>
<feature type="transmembrane region" description="Helical" evidence="1">
    <location>
        <begin position="29"/>
        <end position="51"/>
    </location>
</feature>
<reference evidence="3" key="1">
    <citation type="submission" date="2020-10" db="EMBL/GenBank/DDBJ databases">
        <authorList>
            <person name="Gilroy R."/>
        </authorList>
    </citation>
    <scope>NUCLEOTIDE SEQUENCE</scope>
    <source>
        <strain evidence="3">CHK33-4379</strain>
    </source>
</reference>
<dbReference type="Proteomes" id="UP000824136">
    <property type="component" value="Unassembled WGS sequence"/>
</dbReference>
<organism evidence="3 4">
    <name type="scientific">Candidatus Faeciplasma pullistercoris</name>
    <dbReference type="NCBI Taxonomy" id="2840800"/>
    <lineage>
        <taxon>Bacteria</taxon>
        <taxon>Bacillati</taxon>
        <taxon>Bacillota</taxon>
        <taxon>Clostridia</taxon>
        <taxon>Eubacteriales</taxon>
        <taxon>Oscillospiraceae</taxon>
        <taxon>Oscillospiraceae incertae sedis</taxon>
        <taxon>Candidatus Faeciplasma</taxon>
    </lineage>
</organism>
<evidence type="ECO:0000313" key="4">
    <source>
        <dbReference type="Proteomes" id="UP000824136"/>
    </source>
</evidence>
<dbReference type="InterPro" id="IPR011642">
    <property type="entry name" value="Gate_dom"/>
</dbReference>
<protein>
    <submittedName>
        <fullName evidence="3">Spore maturation protein A</fullName>
    </submittedName>
</protein>
<feature type="transmembrane region" description="Helical" evidence="1">
    <location>
        <begin position="165"/>
        <end position="187"/>
    </location>
</feature>
<evidence type="ECO:0000259" key="2">
    <source>
        <dbReference type="Pfam" id="PF07670"/>
    </source>
</evidence>
<name>A0A9D1GT41_9FIRM</name>
<feature type="transmembrane region" description="Helical" evidence="1">
    <location>
        <begin position="132"/>
        <end position="153"/>
    </location>
</feature>
<proteinExistence type="predicted"/>
<evidence type="ECO:0000256" key="1">
    <source>
        <dbReference type="SAM" id="Phobius"/>
    </source>
</evidence>
<keyword evidence="1" id="KW-0812">Transmembrane</keyword>